<protein>
    <recommendedName>
        <fullName evidence="4">Rad50/SbcC-type AAA domain-containing protein</fullName>
    </recommendedName>
</protein>
<dbReference type="InterPro" id="IPR027417">
    <property type="entry name" value="P-loop_NTPase"/>
</dbReference>
<evidence type="ECO:0000313" key="2">
    <source>
        <dbReference type="EMBL" id="AWI74225.1"/>
    </source>
</evidence>
<dbReference type="RefSeq" id="WP_108947933.1">
    <property type="nucleotide sequence ID" value="NZ_CP022187.1"/>
</dbReference>
<evidence type="ECO:0000313" key="3">
    <source>
        <dbReference type="Proteomes" id="UP000244930"/>
    </source>
</evidence>
<evidence type="ECO:0008006" key="4">
    <source>
        <dbReference type="Google" id="ProtNLM"/>
    </source>
</evidence>
<dbReference type="Gene3D" id="3.40.50.300">
    <property type="entry name" value="P-loop containing nucleotide triphosphate hydrolases"/>
    <property type="match status" value="2"/>
</dbReference>
<keyword evidence="1" id="KW-0175">Coiled coil</keyword>
<proteinExistence type="predicted"/>
<dbReference type="KEGG" id="acom:CEW83_02485"/>
<dbReference type="SUPFAM" id="SSF52540">
    <property type="entry name" value="P-loop containing nucleoside triphosphate hydrolases"/>
    <property type="match status" value="1"/>
</dbReference>
<accession>A0A2U8GNZ5</accession>
<reference evidence="2 3" key="1">
    <citation type="submission" date="2017-06" db="EMBL/GenBank/DDBJ databases">
        <title>Azoarcus.</title>
        <authorList>
            <person name="Woo J.-H."/>
            <person name="Kim H.-S."/>
        </authorList>
    </citation>
    <scope>NUCLEOTIDE SEQUENCE [LARGE SCALE GENOMIC DNA]</scope>
    <source>
        <strain evidence="2 3">TSPY31</strain>
    </source>
</reference>
<gene>
    <name evidence="2" type="ORF">CEW83_02485</name>
</gene>
<dbReference type="Proteomes" id="UP000244930">
    <property type="component" value="Chromosome"/>
</dbReference>
<dbReference type="EMBL" id="CP022187">
    <property type="protein sequence ID" value="AWI74225.1"/>
    <property type="molecule type" value="Genomic_DNA"/>
</dbReference>
<dbReference type="AlphaFoldDB" id="A0A2U8GNZ5"/>
<organism evidence="2 3">
    <name type="scientific">Parazoarcus communis</name>
    <dbReference type="NCBI Taxonomy" id="41977"/>
    <lineage>
        <taxon>Bacteria</taxon>
        <taxon>Pseudomonadati</taxon>
        <taxon>Pseudomonadota</taxon>
        <taxon>Betaproteobacteria</taxon>
        <taxon>Rhodocyclales</taxon>
        <taxon>Zoogloeaceae</taxon>
        <taxon>Parazoarcus</taxon>
    </lineage>
</organism>
<sequence length="574" mass="64184">MNQRVTYKTLWLVSARDGSARKQQFSQKTLLLGPNGTGKSRIVKNLYWVFGCKTRKRDAGIWDPDTVAALEFAYRDTNYIVVRDGKRLGMFEDNDQLLFSADNMSAWSKQIAAFFGFELRLKRPQSATFSQAGPEYMFMPFYMDQDGSWGAGWDTFEQLTQFSNWKGATFESFIGMRPNAYFHAKYLSTEIGDRANERRKELEAHRAAFKRVQDVLPKNLPSLNFAAFRSELAELGRKATKLQQDQVRIRGQLLGLVNIREKVKSELKIALAASSELKGDFAYLTDRAGESIECPTCGTVHENSFHARILLSSDAESLGGLIMELRTQVDDIGSKEASIRASLQSVERDIAELDKLQQERRAKLKLEEVLASQSKRTLDTAFQRVSRDLSGALKKLEAEKAKADEQAKKFEDPKRLSAVRQYFSAQVSSLSSLVDVPIDEQIGEPKPGTRAQSGGSSAPRSMLAVHLAMLATNAEWGDSPLFPFVVDTPQQSGQDDSNLTKMVQVLGRAAGVHHQVILAAERLPTSVQLGDFEVVRLTEKRQVLSKDIFDEAVARLQEPLSALRESLRPAVQTA</sequence>
<feature type="coiled-coil region" evidence="1">
    <location>
        <begin position="339"/>
        <end position="413"/>
    </location>
</feature>
<name>A0A2U8GNZ5_9RHOO</name>
<evidence type="ECO:0000256" key="1">
    <source>
        <dbReference type="SAM" id="Coils"/>
    </source>
</evidence>
<keyword evidence="3" id="KW-1185">Reference proteome</keyword>